<keyword evidence="1" id="KW-0812">Transmembrane</keyword>
<sequence>MEQNAQAIVLFRFAAAFCILYSVHQYISFMMNKRLISYTMATIIDTNTALPETMKKSNSRWAVVSFIVDGKDYISSSRIQVSMNDSIGDQIKIAYYKDNPSDLFTPNLKKAGISFVIGILCTAIMFYLKANS</sequence>
<evidence type="ECO:0008006" key="4">
    <source>
        <dbReference type="Google" id="ProtNLM"/>
    </source>
</evidence>
<accession>A0A1I1B506</accession>
<reference evidence="2 3" key="1">
    <citation type="submission" date="2016-10" db="EMBL/GenBank/DDBJ databases">
        <authorList>
            <person name="de Groot N.N."/>
        </authorList>
    </citation>
    <scope>NUCLEOTIDE SEQUENCE [LARGE SCALE GENOMIC DNA]</scope>
    <source>
        <strain evidence="2 3">DSM 12271</strain>
    </source>
</reference>
<evidence type="ECO:0000313" key="2">
    <source>
        <dbReference type="EMBL" id="SFB43633.1"/>
    </source>
</evidence>
<protein>
    <recommendedName>
        <fullName evidence="4">DUF3592 domain-containing protein</fullName>
    </recommendedName>
</protein>
<dbReference type="Proteomes" id="UP000198619">
    <property type="component" value="Unassembled WGS sequence"/>
</dbReference>
<feature type="transmembrane region" description="Helical" evidence="1">
    <location>
        <begin position="111"/>
        <end position="128"/>
    </location>
</feature>
<keyword evidence="1" id="KW-0472">Membrane</keyword>
<name>A0A1I1B506_9CLOT</name>
<evidence type="ECO:0000313" key="3">
    <source>
        <dbReference type="Proteomes" id="UP000198619"/>
    </source>
</evidence>
<dbReference type="EMBL" id="FOKI01000055">
    <property type="protein sequence ID" value="SFB43633.1"/>
    <property type="molecule type" value="Genomic_DNA"/>
</dbReference>
<organism evidence="2 3">
    <name type="scientific">Clostridium frigidicarnis</name>
    <dbReference type="NCBI Taxonomy" id="84698"/>
    <lineage>
        <taxon>Bacteria</taxon>
        <taxon>Bacillati</taxon>
        <taxon>Bacillota</taxon>
        <taxon>Clostridia</taxon>
        <taxon>Eubacteriales</taxon>
        <taxon>Clostridiaceae</taxon>
        <taxon>Clostridium</taxon>
    </lineage>
</organism>
<proteinExistence type="predicted"/>
<dbReference type="STRING" id="84698.SAMN04488528_105521"/>
<keyword evidence="1" id="KW-1133">Transmembrane helix</keyword>
<dbReference type="AlphaFoldDB" id="A0A1I1B506"/>
<dbReference type="OrthoDB" id="2186091at2"/>
<gene>
    <name evidence="2" type="ORF">SAMN04488528_105521</name>
</gene>
<dbReference type="RefSeq" id="WP_090043100.1">
    <property type="nucleotide sequence ID" value="NZ_FOKI01000055.1"/>
</dbReference>
<evidence type="ECO:0000256" key="1">
    <source>
        <dbReference type="SAM" id="Phobius"/>
    </source>
</evidence>
<feature type="transmembrane region" description="Helical" evidence="1">
    <location>
        <begin position="7"/>
        <end position="27"/>
    </location>
</feature>
<keyword evidence="3" id="KW-1185">Reference proteome</keyword>